<evidence type="ECO:0000256" key="3">
    <source>
        <dbReference type="ARBA" id="ARBA00023015"/>
    </source>
</evidence>
<dbReference type="InterPro" id="IPR036388">
    <property type="entry name" value="WH-like_DNA-bd_sf"/>
</dbReference>
<keyword evidence="11" id="KW-1185">Reference proteome</keyword>
<dbReference type="SUPFAM" id="SSF52172">
    <property type="entry name" value="CheY-like"/>
    <property type="match status" value="1"/>
</dbReference>
<dbReference type="InterPro" id="IPR011006">
    <property type="entry name" value="CheY-like_superfamily"/>
</dbReference>
<dbReference type="Proteomes" id="UP000315995">
    <property type="component" value="Chromosome"/>
</dbReference>
<sequence>MAETILIVDDEQDLVNTLEYNLEREGYETRSALNAADALELLDREPDFDLVILDLMLPDMSGTEVCRKIRQTAETAETPVLMLTAKGEEIDRVVGFEVGADDYVVKPFSVRELTLRIRAILRRSNHAEEPEEVGDELEFGNVSVDVPGHRVWVDDEEIRLTALEFKLLTTFMRRKGRVQTREVLLSDVWDINADVMTRTVDTHVKRLREKLGSAGDYIETIRGVGYRFKARPDKWVT</sequence>
<evidence type="ECO:0000256" key="2">
    <source>
        <dbReference type="ARBA" id="ARBA00023012"/>
    </source>
</evidence>
<keyword evidence="4 7" id="KW-0238">DNA-binding</keyword>
<dbReference type="InterPro" id="IPR039420">
    <property type="entry name" value="WalR-like"/>
</dbReference>
<evidence type="ECO:0000256" key="7">
    <source>
        <dbReference type="PROSITE-ProRule" id="PRU01091"/>
    </source>
</evidence>
<evidence type="ECO:0000256" key="4">
    <source>
        <dbReference type="ARBA" id="ARBA00023125"/>
    </source>
</evidence>
<dbReference type="GO" id="GO:0005829">
    <property type="term" value="C:cytosol"/>
    <property type="evidence" value="ECO:0007669"/>
    <property type="project" value="TreeGrafter"/>
</dbReference>
<evidence type="ECO:0000256" key="1">
    <source>
        <dbReference type="ARBA" id="ARBA00022553"/>
    </source>
</evidence>
<dbReference type="GO" id="GO:0006355">
    <property type="term" value="P:regulation of DNA-templated transcription"/>
    <property type="evidence" value="ECO:0007669"/>
    <property type="project" value="InterPro"/>
</dbReference>
<evidence type="ECO:0000256" key="5">
    <source>
        <dbReference type="ARBA" id="ARBA00023163"/>
    </source>
</evidence>
<dbReference type="SMART" id="SM00448">
    <property type="entry name" value="REC"/>
    <property type="match status" value="1"/>
</dbReference>
<dbReference type="RefSeq" id="WP_141199343.1">
    <property type="nucleotide sequence ID" value="NZ_CP041186.1"/>
</dbReference>
<dbReference type="Gene3D" id="6.10.250.690">
    <property type="match status" value="1"/>
</dbReference>
<proteinExistence type="predicted"/>
<evidence type="ECO:0000256" key="6">
    <source>
        <dbReference type="PROSITE-ProRule" id="PRU00169"/>
    </source>
</evidence>
<keyword evidence="3" id="KW-0805">Transcription regulation</keyword>
<reference evidence="10 11" key="1">
    <citation type="submission" date="2019-06" db="EMBL/GenBank/DDBJ databases">
        <title>Persicimonas caeni gen. nov., sp. nov., a predatory bacterium isolated from solar saltern.</title>
        <authorList>
            <person name="Wang S."/>
        </authorList>
    </citation>
    <scope>NUCLEOTIDE SEQUENCE [LARGE SCALE GENOMIC DNA]</scope>
    <source>
        <strain evidence="10 11">YN101</strain>
    </source>
</reference>
<dbReference type="GO" id="GO:0000976">
    <property type="term" value="F:transcription cis-regulatory region binding"/>
    <property type="evidence" value="ECO:0007669"/>
    <property type="project" value="TreeGrafter"/>
</dbReference>
<dbReference type="FunFam" id="3.40.50.2300:FF:000001">
    <property type="entry name" value="DNA-binding response regulator PhoB"/>
    <property type="match status" value="1"/>
</dbReference>
<organism evidence="10 11">
    <name type="scientific">Persicimonas caeni</name>
    <dbReference type="NCBI Taxonomy" id="2292766"/>
    <lineage>
        <taxon>Bacteria</taxon>
        <taxon>Deltaproteobacteria</taxon>
        <taxon>Bradymonadales</taxon>
        <taxon>Bradymonadaceae</taxon>
        <taxon>Persicimonas</taxon>
    </lineage>
</organism>
<dbReference type="SMART" id="SM00862">
    <property type="entry name" value="Trans_reg_C"/>
    <property type="match status" value="1"/>
</dbReference>
<dbReference type="EMBL" id="CP041186">
    <property type="protein sequence ID" value="QDG52882.1"/>
    <property type="molecule type" value="Genomic_DNA"/>
</dbReference>
<dbReference type="PANTHER" id="PTHR48111:SF21">
    <property type="entry name" value="DNA-BINDING DUAL MASTER TRANSCRIPTIONAL REGULATOR RPAA"/>
    <property type="match status" value="1"/>
</dbReference>
<feature type="DNA-binding region" description="OmpR/PhoB-type" evidence="7">
    <location>
        <begin position="134"/>
        <end position="230"/>
    </location>
</feature>
<evidence type="ECO:0000259" key="9">
    <source>
        <dbReference type="PROSITE" id="PS51755"/>
    </source>
</evidence>
<accession>A0A5B8Y8V5</accession>
<dbReference type="PROSITE" id="PS50110">
    <property type="entry name" value="RESPONSE_REGULATORY"/>
    <property type="match status" value="1"/>
</dbReference>
<dbReference type="PANTHER" id="PTHR48111">
    <property type="entry name" value="REGULATOR OF RPOS"/>
    <property type="match status" value="1"/>
</dbReference>
<name>A0A4Y6PX35_PERCE</name>
<dbReference type="OrthoDB" id="9793321at2"/>
<dbReference type="Pfam" id="PF00072">
    <property type="entry name" value="Response_reg"/>
    <property type="match status" value="1"/>
</dbReference>
<dbReference type="CDD" id="cd00383">
    <property type="entry name" value="trans_reg_C"/>
    <property type="match status" value="1"/>
</dbReference>
<dbReference type="Pfam" id="PF00486">
    <property type="entry name" value="Trans_reg_C"/>
    <property type="match status" value="1"/>
</dbReference>
<dbReference type="GO" id="GO:0032993">
    <property type="term" value="C:protein-DNA complex"/>
    <property type="evidence" value="ECO:0007669"/>
    <property type="project" value="TreeGrafter"/>
</dbReference>
<dbReference type="InterPro" id="IPR001789">
    <property type="entry name" value="Sig_transdc_resp-reg_receiver"/>
</dbReference>
<keyword evidence="1 6" id="KW-0597">Phosphoprotein</keyword>
<evidence type="ECO:0000313" key="10">
    <source>
        <dbReference type="EMBL" id="QDG52882.1"/>
    </source>
</evidence>
<dbReference type="GO" id="GO:0000156">
    <property type="term" value="F:phosphorelay response regulator activity"/>
    <property type="evidence" value="ECO:0007669"/>
    <property type="project" value="TreeGrafter"/>
</dbReference>
<feature type="domain" description="Response regulatory" evidence="8">
    <location>
        <begin position="4"/>
        <end position="121"/>
    </location>
</feature>
<dbReference type="Gene3D" id="3.40.50.2300">
    <property type="match status" value="1"/>
</dbReference>
<dbReference type="SUPFAM" id="SSF46894">
    <property type="entry name" value="C-terminal effector domain of the bipartite response regulators"/>
    <property type="match status" value="1"/>
</dbReference>
<feature type="modified residue" description="4-aspartylphosphate" evidence="6">
    <location>
        <position position="54"/>
    </location>
</feature>
<evidence type="ECO:0000313" key="11">
    <source>
        <dbReference type="Proteomes" id="UP000315995"/>
    </source>
</evidence>
<dbReference type="AlphaFoldDB" id="A0A4Y6PX35"/>
<dbReference type="Gene3D" id="1.10.10.10">
    <property type="entry name" value="Winged helix-like DNA-binding domain superfamily/Winged helix DNA-binding domain"/>
    <property type="match status" value="1"/>
</dbReference>
<feature type="domain" description="OmpR/PhoB-type" evidence="9">
    <location>
        <begin position="134"/>
        <end position="230"/>
    </location>
</feature>
<accession>A0A4Y6PX35</accession>
<dbReference type="InterPro" id="IPR001867">
    <property type="entry name" value="OmpR/PhoB-type_DNA-bd"/>
</dbReference>
<dbReference type="PROSITE" id="PS51755">
    <property type="entry name" value="OMPR_PHOB"/>
    <property type="match status" value="1"/>
</dbReference>
<evidence type="ECO:0000259" key="8">
    <source>
        <dbReference type="PROSITE" id="PS50110"/>
    </source>
</evidence>
<keyword evidence="5" id="KW-0804">Transcription</keyword>
<protein>
    <submittedName>
        <fullName evidence="10">Response regulator transcription factor</fullName>
    </submittedName>
</protein>
<keyword evidence="2" id="KW-0902">Two-component regulatory system</keyword>
<gene>
    <name evidence="10" type="ORF">FIV42_19685</name>
</gene>
<dbReference type="InterPro" id="IPR016032">
    <property type="entry name" value="Sig_transdc_resp-reg_C-effctor"/>
</dbReference>